<keyword evidence="3" id="KW-1185">Reference proteome</keyword>
<protein>
    <submittedName>
        <fullName evidence="2">NAD(P)H-binding protein</fullName>
    </submittedName>
</protein>
<dbReference type="PANTHER" id="PTHR15020:SF50">
    <property type="entry name" value="UPF0659 PROTEIN YMR090W"/>
    <property type="match status" value="1"/>
</dbReference>
<dbReference type="Pfam" id="PF13460">
    <property type="entry name" value="NAD_binding_10"/>
    <property type="match status" value="1"/>
</dbReference>
<comment type="caution">
    <text evidence="2">The sequence shown here is derived from an EMBL/GenBank/DDBJ whole genome shotgun (WGS) entry which is preliminary data.</text>
</comment>
<evidence type="ECO:0000259" key="1">
    <source>
        <dbReference type="Pfam" id="PF13460"/>
    </source>
</evidence>
<feature type="domain" description="NAD(P)-binding" evidence="1">
    <location>
        <begin position="12"/>
        <end position="200"/>
    </location>
</feature>
<dbReference type="InterPro" id="IPR016040">
    <property type="entry name" value="NAD(P)-bd_dom"/>
</dbReference>
<gene>
    <name evidence="2" type="ORF">HHL25_19000</name>
</gene>
<evidence type="ECO:0000313" key="3">
    <source>
        <dbReference type="Proteomes" id="UP000541470"/>
    </source>
</evidence>
<sequence>MRHETSPLIIAGASRGVGFMLAQQESTIRRPVVALVRPSSDVAQLREAGIAIVPGDALSPDDAARLFEECRSDCDVVSMIGGISADGRRADDEGNINLINAAVKAGIRGRFLLVTSIGCGDMAPFRSERAIAAFGAAVDAKTRAEDYLRVSGLSWTILRPGGLRSEPGTGRGVLSTDPALHGFINRFDVAQLSQRILRDPATIGRAFAAVDQDAAHSVNPLDPFPLQLS</sequence>
<dbReference type="EMBL" id="JABBGK010000005">
    <property type="protein sequence ID" value="NML76225.1"/>
    <property type="molecule type" value="Genomic_DNA"/>
</dbReference>
<organism evidence="2 3">
    <name type="scientific">Rhizobium terricola</name>
    <dbReference type="NCBI Taxonomy" id="2728849"/>
    <lineage>
        <taxon>Bacteria</taxon>
        <taxon>Pseudomonadati</taxon>
        <taxon>Pseudomonadota</taxon>
        <taxon>Alphaproteobacteria</taxon>
        <taxon>Hyphomicrobiales</taxon>
        <taxon>Rhizobiaceae</taxon>
        <taxon>Rhizobium/Agrobacterium group</taxon>
        <taxon>Rhizobium</taxon>
    </lineage>
</organism>
<dbReference type="AlphaFoldDB" id="A0A7Y0AZ81"/>
<accession>A0A7Y0AZ81</accession>
<dbReference type="Gene3D" id="3.40.50.720">
    <property type="entry name" value="NAD(P)-binding Rossmann-like Domain"/>
    <property type="match status" value="1"/>
</dbReference>
<evidence type="ECO:0000313" key="2">
    <source>
        <dbReference type="EMBL" id="NML76225.1"/>
    </source>
</evidence>
<dbReference type="RefSeq" id="WP_169594634.1">
    <property type="nucleotide sequence ID" value="NZ_JABBGK010000005.1"/>
</dbReference>
<proteinExistence type="predicted"/>
<name>A0A7Y0AZ81_9HYPH</name>
<dbReference type="InterPro" id="IPR036291">
    <property type="entry name" value="NAD(P)-bd_dom_sf"/>
</dbReference>
<dbReference type="PANTHER" id="PTHR15020">
    <property type="entry name" value="FLAVIN REDUCTASE-RELATED"/>
    <property type="match status" value="1"/>
</dbReference>
<dbReference type="Proteomes" id="UP000541470">
    <property type="component" value="Unassembled WGS sequence"/>
</dbReference>
<dbReference type="SUPFAM" id="SSF51735">
    <property type="entry name" value="NAD(P)-binding Rossmann-fold domains"/>
    <property type="match status" value="1"/>
</dbReference>
<reference evidence="2 3" key="1">
    <citation type="submission" date="2020-04" db="EMBL/GenBank/DDBJ databases">
        <title>Rhizobium sp. S-51 isolated from soil.</title>
        <authorList>
            <person name="Dahal R.H."/>
        </authorList>
    </citation>
    <scope>NUCLEOTIDE SEQUENCE [LARGE SCALE GENOMIC DNA]</scope>
    <source>
        <strain evidence="2 3">S-51</strain>
    </source>
</reference>